<evidence type="ECO:0000313" key="1">
    <source>
        <dbReference type="EMBL" id="MBI4210166.1"/>
    </source>
</evidence>
<name>A0A8T3YLI2_9ARCH</name>
<gene>
    <name evidence="1" type="ORF">HY544_01500</name>
</gene>
<dbReference type="EMBL" id="JACQPB010000022">
    <property type="protein sequence ID" value="MBI4210166.1"/>
    <property type="molecule type" value="Genomic_DNA"/>
</dbReference>
<accession>A0A8T3YLI2</accession>
<dbReference type="Proteomes" id="UP000732298">
    <property type="component" value="Unassembled WGS sequence"/>
</dbReference>
<proteinExistence type="predicted"/>
<dbReference type="AlphaFoldDB" id="A0A8T3YLI2"/>
<sequence length="143" mass="16541">MKKIWPVLMSKLVRAEKGRLPIQMERERLNGIELVRKWKAHLEGEKLHKQQQYRRLLIDIEGEGQRLAQGKITGPEHQTLSGAKYGEARLLDGEIQAIDRSIRMFEGIEAGLNKPEDAAKLKSQIDFLENVAQELRKLYKNNQ</sequence>
<comment type="caution">
    <text evidence="1">The sequence shown here is derived from an EMBL/GenBank/DDBJ whole genome shotgun (WGS) entry which is preliminary data.</text>
</comment>
<evidence type="ECO:0000313" key="2">
    <source>
        <dbReference type="Proteomes" id="UP000732298"/>
    </source>
</evidence>
<reference evidence="1" key="1">
    <citation type="submission" date="2020-07" db="EMBL/GenBank/DDBJ databases">
        <title>Huge and variable diversity of episymbiotic CPR bacteria and DPANN archaea in groundwater ecosystems.</title>
        <authorList>
            <person name="He C.Y."/>
            <person name="Keren R."/>
            <person name="Whittaker M."/>
            <person name="Farag I.F."/>
            <person name="Doudna J."/>
            <person name="Cate J.H.D."/>
            <person name="Banfield J.F."/>
        </authorList>
    </citation>
    <scope>NUCLEOTIDE SEQUENCE</scope>
    <source>
        <strain evidence="1">NC_groundwater_1296_Ag_S-0.2um_52_80</strain>
    </source>
</reference>
<protein>
    <submittedName>
        <fullName evidence="1">Uncharacterized protein</fullName>
    </submittedName>
</protein>
<organism evidence="1 2">
    <name type="scientific">Candidatus Iainarchaeum sp</name>
    <dbReference type="NCBI Taxonomy" id="3101447"/>
    <lineage>
        <taxon>Archaea</taxon>
        <taxon>Candidatus Iainarchaeota</taxon>
        <taxon>Candidatus Iainarchaeia</taxon>
        <taxon>Candidatus Iainarchaeales</taxon>
        <taxon>Candidatus Iainarchaeaceae</taxon>
        <taxon>Candidatus Iainarchaeum</taxon>
    </lineage>
</organism>